<accession>A0A0V0UDY2</accession>
<dbReference type="Proteomes" id="UP000055048">
    <property type="component" value="Unassembled WGS sequence"/>
</dbReference>
<proteinExistence type="predicted"/>
<name>A0A0V0UDY2_9BILA</name>
<sequence length="60" mass="6583">MNGIGIQLSCNQFVIAFCDEDEMRVSVMGSVYMFGKVTIKLSSQKECINLRPSVDGSSAF</sequence>
<gene>
    <name evidence="1" type="ORF">T05_1290</name>
</gene>
<organism evidence="1 2">
    <name type="scientific">Trichinella murrelli</name>
    <dbReference type="NCBI Taxonomy" id="144512"/>
    <lineage>
        <taxon>Eukaryota</taxon>
        <taxon>Metazoa</taxon>
        <taxon>Ecdysozoa</taxon>
        <taxon>Nematoda</taxon>
        <taxon>Enoplea</taxon>
        <taxon>Dorylaimia</taxon>
        <taxon>Trichinellida</taxon>
        <taxon>Trichinellidae</taxon>
        <taxon>Trichinella</taxon>
    </lineage>
</organism>
<dbReference type="AlphaFoldDB" id="A0A0V0UDY2"/>
<keyword evidence="2" id="KW-1185">Reference proteome</keyword>
<dbReference type="EMBL" id="JYDJ01000018">
    <property type="protein sequence ID" value="KRX49261.1"/>
    <property type="molecule type" value="Genomic_DNA"/>
</dbReference>
<comment type="caution">
    <text evidence="1">The sequence shown here is derived from an EMBL/GenBank/DDBJ whole genome shotgun (WGS) entry which is preliminary data.</text>
</comment>
<evidence type="ECO:0000313" key="1">
    <source>
        <dbReference type="EMBL" id="KRX49261.1"/>
    </source>
</evidence>
<dbReference type="OrthoDB" id="5927499at2759"/>
<protein>
    <submittedName>
        <fullName evidence="1">Uncharacterized protein</fullName>
    </submittedName>
</protein>
<evidence type="ECO:0000313" key="2">
    <source>
        <dbReference type="Proteomes" id="UP000055048"/>
    </source>
</evidence>
<reference evidence="1 2" key="1">
    <citation type="submission" date="2015-01" db="EMBL/GenBank/DDBJ databases">
        <title>Evolution of Trichinella species and genotypes.</title>
        <authorList>
            <person name="Korhonen P.K."/>
            <person name="Edoardo P."/>
            <person name="Giuseppe L.R."/>
            <person name="Gasser R.B."/>
        </authorList>
    </citation>
    <scope>NUCLEOTIDE SEQUENCE [LARGE SCALE GENOMIC DNA]</scope>
    <source>
        <strain evidence="1">ISS417</strain>
    </source>
</reference>